<gene>
    <name evidence="1" type="ORF">OC698_02460</name>
</gene>
<dbReference type="EMBL" id="JAOSIT010000031">
    <property type="protein sequence ID" value="MDO8057541.1"/>
    <property type="molecule type" value="Genomic_DNA"/>
</dbReference>
<proteinExistence type="predicted"/>
<comment type="caution">
    <text evidence="1">The sequence shown here is derived from an EMBL/GenBank/DDBJ whole genome shotgun (WGS) entry which is preliminary data.</text>
</comment>
<evidence type="ECO:0000313" key="1">
    <source>
        <dbReference type="EMBL" id="MDO8057541.1"/>
    </source>
</evidence>
<protein>
    <submittedName>
        <fullName evidence="1">Effector</fullName>
    </submittedName>
</protein>
<dbReference type="Proteomes" id="UP001170666">
    <property type="component" value="Unassembled WGS sequence"/>
</dbReference>
<dbReference type="RefSeq" id="WP_304513131.1">
    <property type="nucleotide sequence ID" value="NZ_JAOSIT010000031.1"/>
</dbReference>
<reference evidence="1 2" key="1">
    <citation type="journal article" date="2023" name="Int. J. Syst. Evol. Microbiol.">
        <title>The observation of taxonomic boundaries for the 16SrII and 16SrXXV phytoplasmas using genome-based delimitation.</title>
        <authorList>
            <person name="Rodrigues Jardim B."/>
            <person name="Tran-Nguyen L.T.T."/>
            <person name="Gambley C."/>
            <person name="Al-Sadi A.M."/>
            <person name="Al-Subhi A.M."/>
            <person name="Foissac X."/>
            <person name="Salar P."/>
            <person name="Cai H."/>
            <person name="Yang J.Y."/>
            <person name="Davis R."/>
            <person name="Jones L."/>
            <person name="Rodoni B."/>
            <person name="Constable F.E."/>
        </authorList>
    </citation>
    <scope>NUCLEOTIDE SEQUENCE [LARGE SCALE GENOMIC DNA]</scope>
    <source>
        <strain evidence="1">BAWM-BFA-CoWB</strain>
    </source>
</reference>
<organism evidence="1 2">
    <name type="scientific">Candidatus Phytoplasma gossypii</name>
    <dbReference type="NCBI Taxonomy" id="2982629"/>
    <lineage>
        <taxon>Bacteria</taxon>
        <taxon>Bacillati</taxon>
        <taxon>Mycoplasmatota</taxon>
        <taxon>Mollicutes</taxon>
        <taxon>Acholeplasmatales</taxon>
        <taxon>Acholeplasmataceae</taxon>
        <taxon>Candidatus Phytoplasma</taxon>
        <taxon>16SrII (Peanut WB group)</taxon>
    </lineage>
</organism>
<keyword evidence="2" id="KW-1185">Reference proteome</keyword>
<evidence type="ECO:0000313" key="2">
    <source>
        <dbReference type="Proteomes" id="UP001170666"/>
    </source>
</evidence>
<name>A0ABT9D1J3_9MOLU</name>
<accession>A0ABT9D1J3</accession>
<sequence>MFIIIKKFIKWGLIILGLLLCLLIGFLVLTEINIIKLPETKTEIPSIKETKFENVEEWYDDDKKCTIIKAKYIFDGLNGIGYYQQQVQDKKGSFNNILTAQERLKIQKEPANLANYIKEGYPFDRWNNRGLDYKETSINGFKFSRFDMEHGSHLYSNINFEKQFHQDSYGNCLILKYKGPKYLIETDKDYYLGRARVSDSSFESTNFHLHFNPVRKTLSLYQDKHNYDKVEEAKYLSRTNNDW</sequence>